<feature type="domain" description="DUF753" evidence="2">
    <location>
        <begin position="527"/>
        <end position="604"/>
    </location>
</feature>
<feature type="domain" description="DUF753" evidence="2">
    <location>
        <begin position="3714"/>
        <end position="3782"/>
    </location>
</feature>
<feature type="domain" description="DUF753" evidence="2">
    <location>
        <begin position="3556"/>
        <end position="3623"/>
    </location>
</feature>
<evidence type="ECO:0000313" key="3">
    <source>
        <dbReference type="EnsemblMetazoa" id="SCAU000139-PA"/>
    </source>
</evidence>
<feature type="domain" description="DUF753" evidence="2">
    <location>
        <begin position="1450"/>
        <end position="1518"/>
    </location>
</feature>
<dbReference type="PANTHER" id="PTHR21721">
    <property type="entry name" value="GH09876P-RELATED"/>
    <property type="match status" value="1"/>
</dbReference>
<proteinExistence type="predicted"/>
<feature type="domain" description="DUF753" evidence="2">
    <location>
        <begin position="3476"/>
        <end position="3546"/>
    </location>
</feature>
<evidence type="ECO:0000259" key="2">
    <source>
        <dbReference type="Pfam" id="PF05444"/>
    </source>
</evidence>
<evidence type="ECO:0000256" key="1">
    <source>
        <dbReference type="SAM" id="Phobius"/>
    </source>
</evidence>
<feature type="domain" description="DUF753" evidence="2">
    <location>
        <begin position="778"/>
        <end position="846"/>
    </location>
</feature>
<feature type="domain" description="DUF753" evidence="2">
    <location>
        <begin position="614"/>
        <end position="682"/>
    </location>
</feature>
<reference evidence="3" key="1">
    <citation type="submission" date="2020-05" db="UniProtKB">
        <authorList>
            <consortium name="EnsemblMetazoa"/>
        </authorList>
    </citation>
    <scope>IDENTIFICATION</scope>
    <source>
        <strain evidence="3">USDA</strain>
    </source>
</reference>
<feature type="domain" description="DUF753" evidence="2">
    <location>
        <begin position="106"/>
        <end position="186"/>
    </location>
</feature>
<feature type="domain" description="DUF753" evidence="2">
    <location>
        <begin position="1785"/>
        <end position="1864"/>
    </location>
</feature>
<dbReference type="VEuPathDB" id="VectorBase:SCAU000139"/>
<keyword evidence="4" id="KW-1185">Reference proteome</keyword>
<feature type="domain" description="DUF753" evidence="2">
    <location>
        <begin position="3305"/>
        <end position="3373"/>
    </location>
</feature>
<feature type="domain" description="DUF753" evidence="2">
    <location>
        <begin position="3142"/>
        <end position="3210"/>
    </location>
</feature>
<gene>
    <name evidence="3" type="primary">106086986</name>
</gene>
<feature type="domain" description="DUF753" evidence="2">
    <location>
        <begin position="1109"/>
        <end position="1187"/>
    </location>
</feature>
<feature type="domain" description="DUF753" evidence="2">
    <location>
        <begin position="2971"/>
        <end position="3042"/>
    </location>
</feature>
<organism evidence="3 4">
    <name type="scientific">Stomoxys calcitrans</name>
    <name type="common">Stable fly</name>
    <name type="synonym">Conops calcitrans</name>
    <dbReference type="NCBI Taxonomy" id="35570"/>
    <lineage>
        <taxon>Eukaryota</taxon>
        <taxon>Metazoa</taxon>
        <taxon>Ecdysozoa</taxon>
        <taxon>Arthropoda</taxon>
        <taxon>Hexapoda</taxon>
        <taxon>Insecta</taxon>
        <taxon>Pterygota</taxon>
        <taxon>Neoptera</taxon>
        <taxon>Endopterygota</taxon>
        <taxon>Diptera</taxon>
        <taxon>Brachycera</taxon>
        <taxon>Muscomorpha</taxon>
        <taxon>Muscoidea</taxon>
        <taxon>Muscidae</taxon>
        <taxon>Stomoxys</taxon>
    </lineage>
</organism>
<feature type="domain" description="DUF753" evidence="2">
    <location>
        <begin position="2373"/>
        <end position="2449"/>
    </location>
</feature>
<keyword evidence="1" id="KW-1133">Transmembrane helix</keyword>
<feature type="domain" description="DUF753" evidence="2">
    <location>
        <begin position="2798"/>
        <end position="2873"/>
    </location>
</feature>
<feature type="domain" description="DUF753" evidence="2">
    <location>
        <begin position="1286"/>
        <end position="1354"/>
    </location>
</feature>
<keyword evidence="1" id="KW-0812">Transmembrane</keyword>
<keyword evidence="1" id="KW-0472">Membrane</keyword>
<dbReference type="STRING" id="35570.A0A1I8NLT5"/>
<dbReference type="OrthoDB" id="7984667at2759"/>
<feature type="domain" description="DUF753" evidence="2">
    <location>
        <begin position="2036"/>
        <end position="2105"/>
    </location>
</feature>
<feature type="domain" description="DUF753" evidence="2">
    <location>
        <begin position="2550"/>
        <end position="2620"/>
    </location>
</feature>
<dbReference type="InterPro" id="IPR008472">
    <property type="entry name" value="DUF753"/>
</dbReference>
<accession>A0A1I8NLT5</accession>
<feature type="domain" description="DUF753" evidence="2">
    <location>
        <begin position="276"/>
        <end position="351"/>
    </location>
</feature>
<feature type="domain" description="DUF753" evidence="2">
    <location>
        <begin position="2295"/>
        <end position="2363"/>
    </location>
</feature>
<feature type="domain" description="DUF753" evidence="2">
    <location>
        <begin position="196"/>
        <end position="266"/>
    </location>
</feature>
<feature type="domain" description="DUF753" evidence="2">
    <location>
        <begin position="3633"/>
        <end position="3704"/>
    </location>
</feature>
<dbReference type="EnsemblMetazoa" id="SCAU000139-RA">
    <property type="protein sequence ID" value="SCAU000139-PA"/>
    <property type="gene ID" value="SCAU000139"/>
</dbReference>
<feature type="domain" description="DUF753" evidence="2">
    <location>
        <begin position="2460"/>
        <end position="2528"/>
    </location>
</feature>
<feature type="domain" description="DUF753" evidence="2">
    <location>
        <begin position="1528"/>
        <end position="1604"/>
    </location>
</feature>
<feature type="domain" description="DUF753" evidence="2">
    <location>
        <begin position="2630"/>
        <end position="2709"/>
    </location>
</feature>
<feature type="domain" description="DUF753" evidence="2">
    <location>
        <begin position="1364"/>
        <end position="1441"/>
    </location>
</feature>
<dbReference type="PANTHER" id="PTHR21721:SF26">
    <property type="entry name" value="DUF753 DOMAIN-CONTAINING PROTEIN-RELATED"/>
    <property type="match status" value="1"/>
</dbReference>
<feature type="domain" description="DUF753" evidence="2">
    <location>
        <begin position="2126"/>
        <end position="2196"/>
    </location>
</feature>
<feature type="transmembrane region" description="Helical" evidence="1">
    <location>
        <begin position="3786"/>
        <end position="3811"/>
    </location>
</feature>
<protein>
    <recommendedName>
        <fullName evidence="2">DUF753 domain-containing protein</fullName>
    </recommendedName>
</protein>
<dbReference type="Pfam" id="PF05444">
    <property type="entry name" value="DUF753"/>
    <property type="match status" value="45"/>
</dbReference>
<feature type="domain" description="DUF753" evidence="2">
    <location>
        <begin position="1703"/>
        <end position="1775"/>
    </location>
</feature>
<name>A0A1I8NLT5_STOCA</name>
<feature type="domain" description="DUF753" evidence="2">
    <location>
        <begin position="24"/>
        <end position="96"/>
    </location>
</feature>
<feature type="domain" description="DUF753" evidence="2">
    <location>
        <begin position="2206"/>
        <end position="2285"/>
    </location>
</feature>
<feature type="domain" description="DUF753" evidence="2">
    <location>
        <begin position="448"/>
        <end position="518"/>
    </location>
</feature>
<feature type="domain" description="DUF753" evidence="2">
    <location>
        <begin position="866"/>
        <end position="934"/>
    </location>
</feature>
<feature type="domain" description="DUF753" evidence="2">
    <location>
        <begin position="944"/>
        <end position="1023"/>
    </location>
</feature>
<feature type="domain" description="DUF753" evidence="2">
    <location>
        <begin position="1950"/>
        <end position="2026"/>
    </location>
</feature>
<feature type="domain" description="DUF753" evidence="2">
    <location>
        <begin position="1032"/>
        <end position="1100"/>
    </location>
</feature>
<feature type="domain" description="DUF753" evidence="2">
    <location>
        <begin position="2718"/>
        <end position="2787"/>
    </location>
</feature>
<feature type="domain" description="DUF753" evidence="2">
    <location>
        <begin position="693"/>
        <end position="769"/>
    </location>
</feature>
<feature type="domain" description="DUF753" evidence="2">
    <location>
        <begin position="3219"/>
        <end position="3296"/>
    </location>
</feature>
<feature type="domain" description="DUF753" evidence="2">
    <location>
        <begin position="2883"/>
        <end position="2950"/>
    </location>
</feature>
<sequence length="3812" mass="418195">MSPSFFPVRADSYRSNVWHDGPINCYTCDSEEECSASKGSIHKCENNDDQTCVIVFNEDGVVSQRGCSDKIASSQYSSYCSNNADKCLACSSSGCNGATSLDQYSECVMCDSSLDKNCVLNPTEVTTKTLCYGGCMTALYPTSNASNPTYNLVRSCLNDKDIDEQLTCQDGTNAKCVGCSSGANCNTDALPEQRHSCYRCLGEDCEDPQPEECVAFKEGDKCFMRFEVGNNDAIELGCLSDFESEEAIIEQVKLKALLICEGIDCNGFENLPKIYECNRCSSTNAEDCATNPTAVTTQARCTSMPYTQCYQRVHGTSTERGCLSELSGDEFYNCLTNADDKCKACVGSSCNDEIIPSDRLRCQRCDSDSDSSCHNAPASASICPSYKDGDACVALYENGVTKRGCQTDFSCDAKSKNCQVCSTDSCNTANVKKRVDELYAIFQDVPLNCNTCTGDECQTDARNPRKCEGDIYQDCLTVFDTNGQVIERGCENSVLEKHQAHCEESPELCFNCKSNGCNDMTDHEQWQECLYCDASTNPDCLFNPSAITKTRRCTQGCVSSLYPRKRDPTVYDFVRTCFEDIEPDDRDDCKDTNNCVKCLDNNCNTDILPEEGRLSCLHCSGPDCDVPQEKLCQGFTSDDQCYMYFDNITFSGVRMGCRSEFTKSDILADAKQFFICDGDNCNAYENLPEARFCLACDSATDINCAVQPSKVTALKRCQNYPYTECYTRILDDGNTERGCLYNLPLDDFVSCNKGDADPKCRICANDECNKNIFPSSRQQCFRCDSSSDVKCEGSPDLIQPCPIFHEEDACVTQWFDGVTRRDCASELTCEGLGHKNCRQCSGNACNNINLANEDIGNVGVFTDLPLSCYHCNGTEECRESKGYIWVCAGNNDQTCSVAFDADGNVIQRGCSDLVDSACEGDDHTCFECKSNGCNVATTQAEYTECLFCDSQEGDDCVFNADVITRTRKCHKQCMTALYARTKDENPAYELMRTCLDDKDLDDRDACDSANDPSCTACTGDKCNKNEVGTRKSCYQCKGDECQTAEPKTCRAIMDHDQCFVQFDEAGSIVELGCKSKYDPPEIVTLVSAQFLWLCDADNCNHFDNLPKSQTCKVCNSVSDAACATNPDAVMSSTNCNSMPYSQCYTRVLASGHTERGCLSNLEDDQFYNCLYNKNTTECVSCEGDNCNEEVYPEGRVTCHVCSSGNSESCETSPDASQVCQKYVADDMCVTTINEDGFTVRGCHSQLTCDTTDPSNCNICKGNDCNVANLKRKSDGKPGQWQALPLTCLSCTSAEDCKSESSPQTCTGNEYCMTVFDSNGDVAARGCSNTVEEHHGSSCDLNPESCFNCNSNMCNSATSLNEYNDCIYCDSETSTDCAFSPTAVGRRRKCNGSCMTALYPLANSSAFGVVRSCLDDKDEADQKTCESESNAECKACSGPACNVAILPEDRLSCYSCTGESCAEPEPSQCQNYKPDDQCFILFDDRSDVVHMGCVSDLEDSFVSSNIHRLYMCKSGNNCNGFDNMPKPTMCAVCDSNEDPDCASLPQNVPSVTQCTTLPNTQCYTRVNKDGSTQRGCVNSLTKAQMLACIDGTNPDCNTCEGDRCNIEIFPADRRRCQRCNTKDDPSCESSPDAASVCPLYEADQFCAAKLVNGHTYRGCSTEFQCDDSDKQYCRQCYDSDNCNVVDLASSNIGYPGKWQGVPINCYSCHGVECQSSSPGIIGKCENNNEQNCGTVFASNGSVVARGCSDSIYNGDYLSYCDENPSYCKFCKSSGCNTATSLNDYHDCLFCDGTEDEDCIFQPNSIKRTRTCHKGCMAGLYPRSNEVNPAYELARGCLDDLDLDDREECVAGTKPYCQACDDESCNTFKIPETRRKCHVCSGGDCEDPESAECTSFRENDQCYTLFADENDVRSMGCASDLDNSFLTENRRQLLLCEGDNCNSFDNLPPLISCRWCNSTMDPECASSPTNVVATVCHLYPNTECFTRIDENGVTHRGCLADVDDDLFDDCTSGNNTSTCEICSSNDCNNKIFPEGRRSCIQCDSAQFSACEDNASQFAQICGFYMENDSCVTKLEGERTIRGCASEVTCDTSNRDTCRVCSNLDNCNTVDLVNSYIGEPGKWQGLPLNCYHCEGEECETGNGLLNVCQGNNLQTCTTVFGVNGVVEKRGCSDAVSSSHNDYCDQYSDRCLQCKSNGCNTAKSLDDYNDCYFCDSANNPKCAVGFDTATRTRKCHGDCMVALYPRNSGNDPAYELTRTCLDDMDIDERELCAFGENEYCQSCTGSRCNTMNVPEVRFECFKCLDDDCEDMELRECSAHHANDQCYALYNNESSIIAMGCRSELEMDSVLELVKQKQMILCNEKGCNSPDSLPTPKSCSVCNSEENALCATNPNLVANADRCSSLPYTECFTRINGYGHTERGCLGSLDSDPFYGCLMGIDGLCETCVGDKCNEIDVYPANRRSCHQCNSLSDPSCAASPNNNKVCTLYDPEDKCVTNYRNGVTSRGCSSSMTCDDVNDARTCRICDTNGCNTVNLEKTNENGEPGRWQDVPITCYTCKGEEDCQSKGDLRVCVNNPYQNCMTVFNTDGIVIQRGCSDTAAADNEVHCEENPDKCMACNSNGCNLATSLDDYVECVACESDLNGDCISNPASIEKTRKCYKNCMTALYPLFKEENPSYGLTRSCYDDMDLDDRDSCAAGEKEHCQTCSTDKCNTVEMPSERLSCYICEGDSCQDPQSHQCPTYRPNDKCYVRFDEKQSIVALGCRSQFSNEEADYLLKQKRLHLCDSENCNDFDSLPPAQICTLCNSRTDENCAVDPAAITGQTNCAVMPFTQCYSRVLSDGATERGCLSNLYDDEFLSCLDGSSSTCKSCKGNNCNKELFPEDRLKCHICDSSVDENCESAPNSLAICPLYEAADTCVTTFRNDVTYRGCSSSLVCDASNPRKCAKCSGEGCNTVNLARKQDDNFGKWQDLPLTCLSCTGSECESMETTGSHSCDLNYEQDCMTVFGANGQVIRRGCTDEVEMDHGTYCDSNEGNCFNCKSNECNSAVSKSEYTECVYCDSNKNLDCLWSPSSSSHKTRQCQGGCMTALYPSDSSANPAYDLIRTCLNDKEDAQQTTCSDGRDRNCKACTDDKCNVDNVPEDRLTCYTCEGEGCEDPEPKACPLHKEPDQCYIRFDNTNSVSEMGCVSSFRNQALETIIKTKRISVCSGANCNSLNSIPTAQRCAACSSSDDVACAVNPIDIGSFNTCNMLPYTGCFSKITENGQTERGCLTDLPEDEFAPCVLGDSEQCTACTGNGCNREIYPADRQQCFTCSSDEEPNCESYPVSKMACPIVSEQESCITALSGNVTIRGCKSDLYCDTGDSSTCRSCFGTECNSIDLYNKVDDGYHGMWQPLPLQCHTCEGEHCLHSLGPAVTCSSRNINQDCMTVFKTNGEVDRRGCSDDVEDYRDLYCRQNPELCFRCKSNECNIAWSVSEYVECAFCDSTKDASCTINPTNSDFASRKCYKQCMVALNGQHLVRSCLDDKEMRAQPLCKEGDDCAMCDNNNCNKFVFPTNRLKCHVCEGATCSNSYGEYCYLYSSDDYCFAKFENGHVDLLGCASSQNASDIAEWTEQKKLYKCEGSDCNELSRLPSIPECLACDSNKTPNCSQNPSKVTVTETCSTPNDQCVTHINSEGHTIRGCLTNFEGSQTCIGAGTCAVCSGSKCNNEVFPANRRSCHICNSVADKDCAASPNSPHICPIYVENDSCVASRGNDGVVTRGCASQVTCDSDDKNSCERCNQDNCNTADLSGAATIGTSSLILAIFLAFASMMLIK</sequence>
<feature type="domain" description="DUF753" evidence="2">
    <location>
        <begin position="3394"/>
        <end position="3466"/>
    </location>
</feature>
<evidence type="ECO:0000313" key="4">
    <source>
        <dbReference type="Proteomes" id="UP000095300"/>
    </source>
</evidence>
<feature type="domain" description="DUF753" evidence="2">
    <location>
        <begin position="1874"/>
        <end position="1940"/>
    </location>
</feature>
<feature type="domain" description="DUF753" evidence="2">
    <location>
        <begin position="1614"/>
        <end position="1682"/>
    </location>
</feature>
<feature type="domain" description="DUF753" evidence="2">
    <location>
        <begin position="3052"/>
        <end position="3132"/>
    </location>
</feature>
<feature type="domain" description="DUF753" evidence="2">
    <location>
        <begin position="361"/>
        <end position="427"/>
    </location>
</feature>
<feature type="domain" description="DUF753" evidence="2">
    <location>
        <begin position="1197"/>
        <end position="1265"/>
    </location>
</feature>
<dbReference type="Proteomes" id="UP000095300">
    <property type="component" value="Unassembled WGS sequence"/>
</dbReference>